<keyword evidence="4" id="KW-0560">Oxidoreductase</keyword>
<evidence type="ECO:0000313" key="8">
    <source>
        <dbReference type="Proteomes" id="UP000070501"/>
    </source>
</evidence>
<feature type="domain" description="Enoyl reductase (ER)" evidence="6">
    <location>
        <begin position="9"/>
        <end position="329"/>
    </location>
</feature>
<dbReference type="InterPro" id="IPR013154">
    <property type="entry name" value="ADH-like_N"/>
</dbReference>
<dbReference type="Pfam" id="PF00107">
    <property type="entry name" value="ADH_zinc_N"/>
    <property type="match status" value="1"/>
</dbReference>
<keyword evidence="2 5" id="KW-0479">Metal-binding</keyword>
<dbReference type="GO" id="GO:0016616">
    <property type="term" value="F:oxidoreductase activity, acting on the CH-OH group of donors, NAD or NADP as acceptor"/>
    <property type="evidence" value="ECO:0007669"/>
    <property type="project" value="InterPro"/>
</dbReference>
<dbReference type="STRING" id="196109.A0A136J3V3"/>
<evidence type="ECO:0000256" key="1">
    <source>
        <dbReference type="ARBA" id="ARBA00001947"/>
    </source>
</evidence>
<name>A0A136J3V3_9PEZI</name>
<comment type="cofactor">
    <cofactor evidence="1 5">
        <name>Zn(2+)</name>
        <dbReference type="ChEBI" id="CHEBI:29105"/>
    </cofactor>
</comment>
<accession>A0A136J3V3</accession>
<comment type="similarity">
    <text evidence="5">Belongs to the zinc-containing alcohol dehydrogenase family.</text>
</comment>
<dbReference type="PROSITE" id="PS00059">
    <property type="entry name" value="ADH_ZINC"/>
    <property type="match status" value="1"/>
</dbReference>
<dbReference type="SUPFAM" id="SSF50129">
    <property type="entry name" value="GroES-like"/>
    <property type="match status" value="1"/>
</dbReference>
<dbReference type="InParanoid" id="A0A136J3V3"/>
<dbReference type="EMBL" id="KQ964249">
    <property type="protein sequence ID" value="KXJ91918.1"/>
    <property type="molecule type" value="Genomic_DNA"/>
</dbReference>
<dbReference type="GO" id="GO:0008270">
    <property type="term" value="F:zinc ion binding"/>
    <property type="evidence" value="ECO:0007669"/>
    <property type="project" value="InterPro"/>
</dbReference>
<dbReference type="PANTHER" id="PTHR42683">
    <property type="entry name" value="ALDEHYDE REDUCTASE"/>
    <property type="match status" value="1"/>
</dbReference>
<dbReference type="SUPFAM" id="SSF51735">
    <property type="entry name" value="NAD(P)-binding Rossmann-fold domains"/>
    <property type="match status" value="1"/>
</dbReference>
<evidence type="ECO:0000256" key="5">
    <source>
        <dbReference type="RuleBase" id="RU361277"/>
    </source>
</evidence>
<dbReference type="InterPro" id="IPR013149">
    <property type="entry name" value="ADH-like_C"/>
</dbReference>
<organism evidence="7 8">
    <name type="scientific">Microdochium bolleyi</name>
    <dbReference type="NCBI Taxonomy" id="196109"/>
    <lineage>
        <taxon>Eukaryota</taxon>
        <taxon>Fungi</taxon>
        <taxon>Dikarya</taxon>
        <taxon>Ascomycota</taxon>
        <taxon>Pezizomycotina</taxon>
        <taxon>Sordariomycetes</taxon>
        <taxon>Xylariomycetidae</taxon>
        <taxon>Xylariales</taxon>
        <taxon>Microdochiaceae</taxon>
        <taxon>Microdochium</taxon>
    </lineage>
</organism>
<proteinExistence type="inferred from homology"/>
<evidence type="ECO:0000256" key="3">
    <source>
        <dbReference type="ARBA" id="ARBA00022833"/>
    </source>
</evidence>
<dbReference type="InterPro" id="IPR011032">
    <property type="entry name" value="GroES-like_sf"/>
</dbReference>
<dbReference type="SMART" id="SM00829">
    <property type="entry name" value="PKS_ER"/>
    <property type="match status" value="1"/>
</dbReference>
<gene>
    <name evidence="7" type="ORF">Micbo1qcDRAFT_233275</name>
</gene>
<dbReference type="Pfam" id="PF08240">
    <property type="entry name" value="ADH_N"/>
    <property type="match status" value="1"/>
</dbReference>
<evidence type="ECO:0000256" key="2">
    <source>
        <dbReference type="ARBA" id="ARBA00022723"/>
    </source>
</evidence>
<keyword evidence="3 5" id="KW-0862">Zinc</keyword>
<protein>
    <submittedName>
        <fullName evidence="7">Chaperonin 10-like protein</fullName>
    </submittedName>
</protein>
<sequence>MVTFTVFKGHESGKVKKSTISKPDELEGDQVRLRVTASGLCGTDLHYKTKDMALGHEGVGIVEAVGPKCTRLSVGQRVGWGYEHDCCGHCQPCLRGSETYCPERAMYGYADLDQGSFASHAIWREAFLFEIPEGLSDEDAAPLQCGGATVFNALRAYNAQPTETVGVMGVGGLGHLAIEFAAKMGCRVVVLSGTESKKDEAMKLGASEFVATNGKKELKVSRPLDRLLVTTSAQPDWEQIMPIMAPGACIHPLSIAEGNFEIPYMPLLLNGLTVQGSVVAPRHIHKDMLEFAALHQIKPVVETFPMTEEGVAEAIEKLENGNVHFRAVLIPQ</sequence>
<keyword evidence="8" id="KW-1185">Reference proteome</keyword>
<dbReference type="Proteomes" id="UP000070501">
    <property type="component" value="Unassembled WGS sequence"/>
</dbReference>
<dbReference type="Gene3D" id="3.90.180.10">
    <property type="entry name" value="Medium-chain alcohol dehydrogenases, catalytic domain"/>
    <property type="match status" value="1"/>
</dbReference>
<dbReference type="InterPro" id="IPR047109">
    <property type="entry name" value="CAD-like"/>
</dbReference>
<dbReference type="InterPro" id="IPR036291">
    <property type="entry name" value="NAD(P)-bd_dom_sf"/>
</dbReference>
<dbReference type="InterPro" id="IPR002328">
    <property type="entry name" value="ADH_Zn_CS"/>
</dbReference>
<dbReference type="AlphaFoldDB" id="A0A136J3V3"/>
<evidence type="ECO:0000313" key="7">
    <source>
        <dbReference type="EMBL" id="KXJ91918.1"/>
    </source>
</evidence>
<reference evidence="8" key="1">
    <citation type="submission" date="2016-02" db="EMBL/GenBank/DDBJ databases">
        <title>Draft genome sequence of Microdochium bolleyi, a fungal endophyte of beachgrass.</title>
        <authorList>
            <consortium name="DOE Joint Genome Institute"/>
            <person name="David A.S."/>
            <person name="May G."/>
            <person name="Haridas S."/>
            <person name="Lim J."/>
            <person name="Wang M."/>
            <person name="Labutti K."/>
            <person name="Lipzen A."/>
            <person name="Barry K."/>
            <person name="Grigoriev I.V."/>
        </authorList>
    </citation>
    <scope>NUCLEOTIDE SEQUENCE [LARGE SCALE GENOMIC DNA]</scope>
    <source>
        <strain evidence="8">J235TASD1</strain>
    </source>
</reference>
<evidence type="ECO:0000256" key="4">
    <source>
        <dbReference type="ARBA" id="ARBA00023002"/>
    </source>
</evidence>
<dbReference type="OrthoDB" id="1879366at2759"/>
<dbReference type="FunFam" id="3.40.50.720:FF:000022">
    <property type="entry name" value="Cinnamyl alcohol dehydrogenase"/>
    <property type="match status" value="1"/>
</dbReference>
<dbReference type="CDD" id="cd05283">
    <property type="entry name" value="CAD1"/>
    <property type="match status" value="1"/>
</dbReference>
<dbReference type="Gene3D" id="3.40.50.720">
    <property type="entry name" value="NAD(P)-binding Rossmann-like Domain"/>
    <property type="match status" value="1"/>
</dbReference>
<evidence type="ECO:0000259" key="6">
    <source>
        <dbReference type="SMART" id="SM00829"/>
    </source>
</evidence>
<dbReference type="InterPro" id="IPR020843">
    <property type="entry name" value="ER"/>
</dbReference>